<dbReference type="RefSeq" id="WP_061948616.1">
    <property type="nucleotide sequence ID" value="NZ_LTAO01000012.1"/>
</dbReference>
<gene>
    <name evidence="1" type="ORF">AZF04_06170</name>
</gene>
<dbReference type="OrthoDB" id="2988956at2"/>
<dbReference type="AlphaFoldDB" id="A0A162EDT4"/>
<accession>A0A162EDT4</accession>
<proteinExistence type="predicted"/>
<dbReference type="Proteomes" id="UP000075806">
    <property type="component" value="Unassembled WGS sequence"/>
</dbReference>
<evidence type="ECO:0000313" key="1">
    <source>
        <dbReference type="EMBL" id="KYG32345.1"/>
    </source>
</evidence>
<organism evidence="1 2">
    <name type="scientific">Alkalihalobacillus trypoxylicola</name>
    <dbReference type="NCBI Taxonomy" id="519424"/>
    <lineage>
        <taxon>Bacteria</taxon>
        <taxon>Bacillati</taxon>
        <taxon>Bacillota</taxon>
        <taxon>Bacilli</taxon>
        <taxon>Bacillales</taxon>
        <taxon>Bacillaceae</taxon>
        <taxon>Alkalihalobacillus</taxon>
    </lineage>
</organism>
<reference evidence="1" key="1">
    <citation type="submission" date="2016-02" db="EMBL/GenBank/DDBJ databases">
        <title>Genome sequence of Bacillus trypoxylicola KCTC 13244(T).</title>
        <authorList>
            <person name="Jeong H."/>
            <person name="Park S.-H."/>
            <person name="Choi S.-K."/>
        </authorList>
    </citation>
    <scope>NUCLEOTIDE SEQUENCE [LARGE SCALE GENOMIC DNA]</scope>
    <source>
        <strain evidence="1">KCTC 13244</strain>
    </source>
</reference>
<sequence>MLTEREWEIIHQYILLITVRRALEKDYNIFEKSSLKYQNLYLDWAKRTLDQISKELYHVKKKMKSSNITVDIPKKDGLFSQYQYTYRGYSGTNKVLNIHLRNQSFDYVQKFLR</sequence>
<dbReference type="InterPro" id="IPR058600">
    <property type="entry name" value="YhjD-like"/>
</dbReference>
<keyword evidence="2" id="KW-1185">Reference proteome</keyword>
<name>A0A162EDT4_9BACI</name>
<protein>
    <submittedName>
        <fullName evidence="1">Uncharacterized protein</fullName>
    </submittedName>
</protein>
<dbReference type="EMBL" id="LTAO01000012">
    <property type="protein sequence ID" value="KYG32345.1"/>
    <property type="molecule type" value="Genomic_DNA"/>
</dbReference>
<comment type="caution">
    <text evidence="1">The sequence shown here is derived from an EMBL/GenBank/DDBJ whole genome shotgun (WGS) entry which is preliminary data.</text>
</comment>
<evidence type="ECO:0000313" key="2">
    <source>
        <dbReference type="Proteomes" id="UP000075806"/>
    </source>
</evidence>
<dbReference type="Pfam" id="PF26325">
    <property type="entry name" value="YhjD"/>
    <property type="match status" value="1"/>
</dbReference>